<feature type="domain" description="Beta galactosidase small chain/" evidence="8">
    <location>
        <begin position="723"/>
        <end position="976"/>
    </location>
</feature>
<comment type="catalytic activity">
    <reaction evidence="1">
        <text>Hydrolysis of terminal non-reducing beta-D-galactose residues in beta-D-galactosides.</text>
        <dbReference type="EC" id="3.2.1.23"/>
    </reaction>
</comment>
<dbReference type="InterPro" id="IPR014718">
    <property type="entry name" value="GH-type_carb-bd"/>
</dbReference>
<dbReference type="Proteomes" id="UP001500902">
    <property type="component" value="Unassembled WGS sequence"/>
</dbReference>
<evidence type="ECO:0000313" key="10">
    <source>
        <dbReference type="Proteomes" id="UP001500902"/>
    </source>
</evidence>
<dbReference type="Gene3D" id="3.20.20.80">
    <property type="entry name" value="Glycosidases"/>
    <property type="match status" value="1"/>
</dbReference>
<dbReference type="InterPro" id="IPR023230">
    <property type="entry name" value="Glyco_hydro_2_CS"/>
</dbReference>
<name>A0ABP7E8H5_9ACTN</name>
<dbReference type="PRINTS" id="PR00132">
    <property type="entry name" value="GLHYDRLASE2"/>
</dbReference>
<dbReference type="InterPro" id="IPR050347">
    <property type="entry name" value="Bact_Beta-galactosidase"/>
</dbReference>
<evidence type="ECO:0000256" key="3">
    <source>
        <dbReference type="ARBA" id="ARBA00012756"/>
    </source>
</evidence>
<dbReference type="InterPro" id="IPR011013">
    <property type="entry name" value="Gal_mutarotase_sf_dom"/>
</dbReference>
<proteinExistence type="inferred from homology"/>
<dbReference type="InterPro" id="IPR032312">
    <property type="entry name" value="LacZ_4"/>
</dbReference>
<keyword evidence="6" id="KW-0326">Glycosidase</keyword>
<dbReference type="Gene3D" id="2.60.40.10">
    <property type="entry name" value="Immunoglobulins"/>
    <property type="match status" value="2"/>
</dbReference>
<keyword evidence="5 9" id="KW-0378">Hydrolase</keyword>
<dbReference type="InterPro" id="IPR006101">
    <property type="entry name" value="Glyco_hydro_2"/>
</dbReference>
<comment type="similarity">
    <text evidence="2">Belongs to the glycosyl hydrolase 2 family.</text>
</comment>
<gene>
    <name evidence="9" type="ORF">GCM10022224_096250</name>
</gene>
<accession>A0ABP7E8H5</accession>
<dbReference type="PROSITE" id="PS00608">
    <property type="entry name" value="GLYCOSYL_HYDROL_F2_2"/>
    <property type="match status" value="1"/>
</dbReference>
<dbReference type="PROSITE" id="PS00719">
    <property type="entry name" value="GLYCOSYL_HYDROL_F2_1"/>
    <property type="match status" value="1"/>
</dbReference>
<dbReference type="PANTHER" id="PTHR46323">
    <property type="entry name" value="BETA-GALACTOSIDASE"/>
    <property type="match status" value="1"/>
</dbReference>
<evidence type="ECO:0000256" key="4">
    <source>
        <dbReference type="ARBA" id="ARBA00013303"/>
    </source>
</evidence>
<dbReference type="SUPFAM" id="SSF49303">
    <property type="entry name" value="beta-Galactosidase/glucuronidase domain"/>
    <property type="match status" value="2"/>
</dbReference>
<organism evidence="9 10">
    <name type="scientific">Nonomuraea antimicrobica</name>
    <dbReference type="NCBI Taxonomy" id="561173"/>
    <lineage>
        <taxon>Bacteria</taxon>
        <taxon>Bacillati</taxon>
        <taxon>Actinomycetota</taxon>
        <taxon>Actinomycetes</taxon>
        <taxon>Streptosporangiales</taxon>
        <taxon>Streptosporangiaceae</taxon>
        <taxon>Nonomuraea</taxon>
    </lineage>
</organism>
<dbReference type="SMART" id="SM01038">
    <property type="entry name" value="Bgal_small_N"/>
    <property type="match status" value="1"/>
</dbReference>
<dbReference type="InterPro" id="IPR017853">
    <property type="entry name" value="GH"/>
</dbReference>
<evidence type="ECO:0000256" key="2">
    <source>
        <dbReference type="ARBA" id="ARBA00007401"/>
    </source>
</evidence>
<dbReference type="Pfam" id="PF16353">
    <property type="entry name" value="LacZ_4"/>
    <property type="match status" value="1"/>
</dbReference>
<dbReference type="InterPro" id="IPR013783">
    <property type="entry name" value="Ig-like_fold"/>
</dbReference>
<reference evidence="10" key="1">
    <citation type="journal article" date="2019" name="Int. J. Syst. Evol. Microbiol.">
        <title>The Global Catalogue of Microorganisms (GCM) 10K type strain sequencing project: providing services to taxonomists for standard genome sequencing and annotation.</title>
        <authorList>
            <consortium name="The Broad Institute Genomics Platform"/>
            <consortium name="The Broad Institute Genome Sequencing Center for Infectious Disease"/>
            <person name="Wu L."/>
            <person name="Ma J."/>
        </authorList>
    </citation>
    <scope>NUCLEOTIDE SEQUENCE [LARGE SCALE GENOMIC DNA]</scope>
    <source>
        <strain evidence="10">JCM 16904</strain>
    </source>
</reference>
<evidence type="ECO:0000256" key="1">
    <source>
        <dbReference type="ARBA" id="ARBA00001412"/>
    </source>
</evidence>
<dbReference type="InterPro" id="IPR006103">
    <property type="entry name" value="Glyco_hydro_2_cat"/>
</dbReference>
<dbReference type="InterPro" id="IPR036156">
    <property type="entry name" value="Beta-gal/glucu_dom_sf"/>
</dbReference>
<evidence type="ECO:0000256" key="7">
    <source>
        <dbReference type="ARBA" id="ARBA00032230"/>
    </source>
</evidence>
<dbReference type="InterPro" id="IPR004199">
    <property type="entry name" value="B-gal_small/dom_5"/>
</dbReference>
<comment type="caution">
    <text evidence="9">The sequence shown here is derived from an EMBL/GenBank/DDBJ whole genome shotgun (WGS) entry which is preliminary data.</text>
</comment>
<dbReference type="Pfam" id="PF02837">
    <property type="entry name" value="Glyco_hydro_2_N"/>
    <property type="match status" value="1"/>
</dbReference>
<dbReference type="SUPFAM" id="SSF51445">
    <property type="entry name" value="(Trans)glycosidases"/>
    <property type="match status" value="1"/>
</dbReference>
<dbReference type="EC" id="3.2.1.23" evidence="3"/>
<dbReference type="Pfam" id="PF02929">
    <property type="entry name" value="Bgal_small_N"/>
    <property type="match status" value="1"/>
</dbReference>
<dbReference type="Gene3D" id="2.60.120.260">
    <property type="entry name" value="Galactose-binding domain-like"/>
    <property type="match status" value="1"/>
</dbReference>
<evidence type="ECO:0000313" key="9">
    <source>
        <dbReference type="EMBL" id="GAA3715319.1"/>
    </source>
</evidence>
<dbReference type="Pfam" id="PF02836">
    <property type="entry name" value="Glyco_hydro_2_C"/>
    <property type="match status" value="1"/>
</dbReference>
<dbReference type="GO" id="GO:0016787">
    <property type="term" value="F:hydrolase activity"/>
    <property type="evidence" value="ECO:0007669"/>
    <property type="project" value="UniProtKB-KW"/>
</dbReference>
<dbReference type="InterPro" id="IPR008979">
    <property type="entry name" value="Galactose-bd-like_sf"/>
</dbReference>
<dbReference type="Gene3D" id="2.70.98.10">
    <property type="match status" value="1"/>
</dbReference>
<evidence type="ECO:0000256" key="5">
    <source>
        <dbReference type="ARBA" id="ARBA00022801"/>
    </source>
</evidence>
<dbReference type="PANTHER" id="PTHR46323:SF2">
    <property type="entry name" value="BETA-GALACTOSIDASE"/>
    <property type="match status" value="1"/>
</dbReference>
<evidence type="ECO:0000259" key="8">
    <source>
        <dbReference type="SMART" id="SM01038"/>
    </source>
</evidence>
<sequence length="978" mass="107331">MSSTTGETVTNGLDPLGSIEMDLETFTPGSGRLEPRAALRSDAPALDLNGTWRFRLSPTANVPDDFARPGYDDSGWAGLPVPSHWNLHGHGAPAYTNVSYPIPVDPPHVPDDNPTGDYRRVFDLPEGWTGGRLRFEGAESFARVWLNGHELGFSTGSRLPVEYDAGPHLRPGRNVLAARVHQWSAATYLEDQDMWWLPGIFRDVTLTRSTADVFVRASYHDGRGTLSFELNAAGPGTLSVPELGIDALEPGTEVTADVEPWTAETPRLYDAVVTCQEETLRLRVGFRTISIEDGVLLANGRPLLLKGVNRHEFHPERGRAVTYESMREDVLLMKRHNVNAVRTSHYPPHPDFLDLCDELGLWVIDECDLETHGFGQVAWRGNPTDDPRYADALLDRMRRTVERDKNHPSIIIWSLGNEAGVGRNLAVMADWARERDPSRPLHYEGDRSCAHTDVYSLMYAPHAEVEAIGRREEEPLDDPGLDARRRRMPFLLCEYAHAMGNGPGGLAEYQELFERYPRLAGGFVWEWIDHGLAHPEHKYAYGGDYGEPVHDSNFVVDGLLFPDRTPSPGLIDLKKVFEPVGFEFGDGVVQVVNGYDFTDLSHLRFVAIVQVEGETVAEHRLDVPTAGGECKLPDLDGGRGGERWLTVRAELAADQPWAAAGHEVAWGQALLTHALPRDRDVTVPFACGGGGPAAGELTAGELGGAELVAGEPAGGELAGGELTVGGCAFDAVTGWLVRLFGVPVEGPRLDLWRAPTDNDRYGGLDGRWRALGLHRLTHRVDEVTLDDGLTVRARVAPAATDLGMVATYRWTFDGGLRLVLDIEPDGEWRDPIPRLGVTMSLPGAAVDEVTWFGLGPGEAYPDTGLAARVGRWSATVEQMQTPYVYPQENGHRAEVRWAELGGIRVSGEPTFGLTARRWSTGELAAARHRPDLVPGDRLHLHLDLAHQGIGTASCGPGTLPAYDLLARRATLRLRFDRA</sequence>
<protein>
    <recommendedName>
        <fullName evidence="4">Beta-galactosidase</fullName>
        <ecNumber evidence="3">3.2.1.23</ecNumber>
    </recommendedName>
    <alternativeName>
        <fullName evidence="7">Lactase</fullName>
    </alternativeName>
</protein>
<dbReference type="SUPFAM" id="SSF74650">
    <property type="entry name" value="Galactose mutarotase-like"/>
    <property type="match status" value="1"/>
</dbReference>
<dbReference type="InterPro" id="IPR006104">
    <property type="entry name" value="Glyco_hydro_2_N"/>
</dbReference>
<dbReference type="SUPFAM" id="SSF49785">
    <property type="entry name" value="Galactose-binding domain-like"/>
    <property type="match status" value="1"/>
</dbReference>
<keyword evidence="10" id="KW-1185">Reference proteome</keyword>
<dbReference type="EMBL" id="BAAAZP010000228">
    <property type="protein sequence ID" value="GAA3715319.1"/>
    <property type="molecule type" value="Genomic_DNA"/>
</dbReference>
<dbReference type="InterPro" id="IPR023232">
    <property type="entry name" value="Glyco_hydro_2_AS"/>
</dbReference>
<evidence type="ECO:0000256" key="6">
    <source>
        <dbReference type="ARBA" id="ARBA00023295"/>
    </source>
</evidence>